<keyword evidence="3" id="KW-1185">Reference proteome</keyword>
<evidence type="ECO:0000313" key="3">
    <source>
        <dbReference type="Proteomes" id="UP000238274"/>
    </source>
</evidence>
<reference evidence="2 3" key="1">
    <citation type="submission" date="2017-12" db="EMBL/GenBank/DDBJ databases">
        <title>Gene loss provides genomic basis for host adaptation in cereal stripe rust fungi.</title>
        <authorList>
            <person name="Xia C."/>
        </authorList>
    </citation>
    <scope>NUCLEOTIDE SEQUENCE [LARGE SCALE GENOMIC DNA]</scope>
    <source>
        <strain evidence="2 3">93TX-2</strain>
    </source>
</reference>
<comment type="caution">
    <text evidence="2">The sequence shown here is derived from an EMBL/GenBank/DDBJ whole genome shotgun (WGS) entry which is preliminary data.</text>
</comment>
<protein>
    <submittedName>
        <fullName evidence="2">Uncharacterized protein</fullName>
    </submittedName>
</protein>
<feature type="compositionally biased region" description="Low complexity" evidence="1">
    <location>
        <begin position="8"/>
        <end position="22"/>
    </location>
</feature>
<dbReference type="VEuPathDB" id="FungiDB:PSHT_13674"/>
<evidence type="ECO:0000313" key="2">
    <source>
        <dbReference type="EMBL" id="POV99093.1"/>
    </source>
</evidence>
<feature type="region of interest" description="Disordered" evidence="1">
    <location>
        <begin position="1"/>
        <end position="22"/>
    </location>
</feature>
<dbReference type="Proteomes" id="UP000238274">
    <property type="component" value="Unassembled WGS sequence"/>
</dbReference>
<accession>A0A2S4UP64</accession>
<dbReference type="VEuPathDB" id="FungiDB:PSTT_04567"/>
<reference evidence="3" key="3">
    <citation type="journal article" date="2018" name="Mol. Plant Microbe Interact.">
        <title>Genome sequence resources for the wheat stripe rust pathogen (Puccinia striiformis f. sp. tritici) and the barley stripe rust pathogen (Puccinia striiformis f. sp. hordei).</title>
        <authorList>
            <person name="Xia C."/>
            <person name="Wang M."/>
            <person name="Yin C."/>
            <person name="Cornejo O.E."/>
            <person name="Hulbert S.H."/>
            <person name="Chen X."/>
        </authorList>
    </citation>
    <scope>NUCLEOTIDE SEQUENCE [LARGE SCALE GENOMIC DNA]</scope>
    <source>
        <strain evidence="3">93TX-2</strain>
    </source>
</reference>
<organism evidence="2 3">
    <name type="scientific">Puccinia striiformis</name>
    <dbReference type="NCBI Taxonomy" id="27350"/>
    <lineage>
        <taxon>Eukaryota</taxon>
        <taxon>Fungi</taxon>
        <taxon>Dikarya</taxon>
        <taxon>Basidiomycota</taxon>
        <taxon>Pucciniomycotina</taxon>
        <taxon>Pucciniomycetes</taxon>
        <taxon>Pucciniales</taxon>
        <taxon>Pucciniaceae</taxon>
        <taxon>Puccinia</taxon>
    </lineage>
</organism>
<evidence type="ECO:0000256" key="1">
    <source>
        <dbReference type="SAM" id="MobiDB-lite"/>
    </source>
</evidence>
<proteinExistence type="predicted"/>
<name>A0A2S4UP64_9BASI</name>
<dbReference type="AlphaFoldDB" id="A0A2S4UP64"/>
<dbReference type="EMBL" id="PKSM01000281">
    <property type="protein sequence ID" value="POV99093.1"/>
    <property type="molecule type" value="Genomic_DNA"/>
</dbReference>
<reference evidence="3" key="2">
    <citation type="journal article" date="2018" name="BMC Genomics">
        <title>Genomic insights into host adaptation between the wheat stripe rust pathogen (Puccinia striiformis f. sp. tritici) and the barley stripe rust pathogen (Puccinia striiformis f. sp. hordei).</title>
        <authorList>
            <person name="Xia C."/>
            <person name="Wang M."/>
            <person name="Yin C."/>
            <person name="Cornejo O.E."/>
            <person name="Hulbert S.H."/>
            <person name="Chen X."/>
        </authorList>
    </citation>
    <scope>NUCLEOTIDE SEQUENCE [LARGE SCALE GENOMIC DNA]</scope>
    <source>
        <strain evidence="3">93TX-2</strain>
    </source>
</reference>
<sequence>MAPHFYISGKSSKPTKASSSPGFEPVKSLAITMGMGRLVGLLLGLAGLAAFTSAEGQSLCLGGKVVAVLDGSNRVVTKNAQGELTGSQGGSCTCQIAADNMTYLSCQENQWPAIAQLPPNTPMMCASGRNDEGFAVCPTDYSPMFQSLVKNYDLVSTNKGSQQISICDKKSGTKVGSMEKGLFQRDPGTENTFYTAVTGCSCVDSGDKGRLMTCDPFPVSLSTSYKNGDGQLLCVDGIACPAPKPTR</sequence>
<dbReference type="OrthoDB" id="2501212at2759"/>
<gene>
    <name evidence="2" type="ORF">PSHT_13674</name>
</gene>